<reference evidence="3" key="1">
    <citation type="submission" date="2017-02" db="UniProtKB">
        <authorList>
            <consortium name="WormBaseParasite"/>
        </authorList>
    </citation>
    <scope>IDENTIFICATION</scope>
</reference>
<evidence type="ECO:0000313" key="2">
    <source>
        <dbReference type="Proteomes" id="UP000278627"/>
    </source>
</evidence>
<reference evidence="1 2" key="2">
    <citation type="submission" date="2018-11" db="EMBL/GenBank/DDBJ databases">
        <authorList>
            <consortium name="Pathogen Informatics"/>
        </authorList>
    </citation>
    <scope>NUCLEOTIDE SEQUENCE [LARGE SCALE GENOMIC DNA]</scope>
</reference>
<protein>
    <submittedName>
        <fullName evidence="3">PTB domain-containing protein</fullName>
    </submittedName>
</protein>
<name>A0A0N4TK93_BRUPA</name>
<accession>A0A0N4TK93</accession>
<evidence type="ECO:0000313" key="3">
    <source>
        <dbReference type="WBParaSite" id="BPAG_0000874901-mRNA-1"/>
    </source>
</evidence>
<gene>
    <name evidence="1" type="ORF">BPAG_LOCUS8711</name>
</gene>
<proteinExistence type="predicted"/>
<sequence length="159" mass="18023">MWSVGEVWSGKLRVGSAQISRGGRIQRLVEPDSKWCASFRRHWDLIFMIYEGKELTKPELKPQLYITEQDKFCFAVKYCSPEVSSVVSTPVTCGLLVLRKRANNAACLDAIHSQNSEIQQLANQRTQNIIFTAIDIKSLPDARVSFDIHEISSGFESEE</sequence>
<evidence type="ECO:0000313" key="1">
    <source>
        <dbReference type="EMBL" id="VDN89897.1"/>
    </source>
</evidence>
<dbReference type="WBParaSite" id="BPAG_0000874901-mRNA-1">
    <property type="protein sequence ID" value="BPAG_0000874901-mRNA-1"/>
    <property type="gene ID" value="BPAG_0000874901"/>
</dbReference>
<keyword evidence="2" id="KW-1185">Reference proteome</keyword>
<organism evidence="3">
    <name type="scientific">Brugia pahangi</name>
    <name type="common">Filarial nematode worm</name>
    <dbReference type="NCBI Taxonomy" id="6280"/>
    <lineage>
        <taxon>Eukaryota</taxon>
        <taxon>Metazoa</taxon>
        <taxon>Ecdysozoa</taxon>
        <taxon>Nematoda</taxon>
        <taxon>Chromadorea</taxon>
        <taxon>Rhabditida</taxon>
        <taxon>Spirurina</taxon>
        <taxon>Spiruromorpha</taxon>
        <taxon>Filarioidea</taxon>
        <taxon>Onchocercidae</taxon>
        <taxon>Brugia</taxon>
    </lineage>
</organism>
<dbReference type="Proteomes" id="UP000278627">
    <property type="component" value="Unassembled WGS sequence"/>
</dbReference>
<dbReference type="AlphaFoldDB" id="A0A0N4TK93"/>
<dbReference type="EMBL" id="UZAD01013139">
    <property type="protein sequence ID" value="VDN89897.1"/>
    <property type="molecule type" value="Genomic_DNA"/>
</dbReference>